<dbReference type="Pfam" id="PF04055">
    <property type="entry name" value="Radical_SAM"/>
    <property type="match status" value="1"/>
</dbReference>
<dbReference type="GO" id="GO:0003824">
    <property type="term" value="F:catalytic activity"/>
    <property type="evidence" value="ECO:0007669"/>
    <property type="project" value="InterPro"/>
</dbReference>
<sequence>MTNIRSMPSLKGLQQLCIKPSVYISSLCHSIFKLEPYTSCLHSCTYCYARWYRAREISPTIQLLAKQVKAYARLTKASEKILPLRMSTLIDPLQPIEESVKASYKLMKLASKLKIPLIVNTKSTLYAKSPWRELLKSMAEKHLVLLQVSLFTLSERASSLLEPNTPSPKLRIEAVKQLSDYVPTVARLQPYMPGITDFEDLRELVKVLREAGFKQVIVEFIRLTPDDLNLINELLSKAGLKLQVKSWEPYGVKGENLLRPSLEDRVNTLKLVKETCQSFGLKFSTCKEGLLNLHEDRDCCGFSHIGLDRVGYRLTLHDMYLSLGASIEEVAEKEKLIAGSTLASFKGFVKKCLRSHEKRLKKLLSSPDELYHVAPVLRGKCLG</sequence>
<dbReference type="GO" id="GO:0046872">
    <property type="term" value="F:metal ion binding"/>
    <property type="evidence" value="ECO:0007669"/>
    <property type="project" value="UniProtKB-KW"/>
</dbReference>
<keyword evidence="1" id="KW-0479">Metal-binding</keyword>
<evidence type="ECO:0000313" key="5">
    <source>
        <dbReference type="EMBL" id="RLE50835.1"/>
    </source>
</evidence>
<evidence type="ECO:0000259" key="4">
    <source>
        <dbReference type="Pfam" id="PF04055"/>
    </source>
</evidence>
<dbReference type="Proteomes" id="UP000272051">
    <property type="component" value="Unassembled WGS sequence"/>
</dbReference>
<dbReference type="InterPro" id="IPR007197">
    <property type="entry name" value="rSAM"/>
</dbReference>
<evidence type="ECO:0000313" key="6">
    <source>
        <dbReference type="Proteomes" id="UP000272051"/>
    </source>
</evidence>
<dbReference type="SFLD" id="SFLDS00029">
    <property type="entry name" value="Radical_SAM"/>
    <property type="match status" value="1"/>
</dbReference>
<dbReference type="EMBL" id="QMQX01000152">
    <property type="protein sequence ID" value="RLE50835.1"/>
    <property type="molecule type" value="Genomic_DNA"/>
</dbReference>
<evidence type="ECO:0000256" key="2">
    <source>
        <dbReference type="ARBA" id="ARBA00023004"/>
    </source>
</evidence>
<feature type="domain" description="Radical SAM core" evidence="4">
    <location>
        <begin position="35"/>
        <end position="206"/>
    </location>
</feature>
<dbReference type="InterPro" id="IPR040086">
    <property type="entry name" value="MJ0683-like"/>
</dbReference>
<dbReference type="SUPFAM" id="SSF102114">
    <property type="entry name" value="Radical SAM enzymes"/>
    <property type="match status" value="1"/>
</dbReference>
<protein>
    <recommendedName>
        <fullName evidence="4">Radical SAM core domain-containing protein</fullName>
    </recommendedName>
</protein>
<reference evidence="5 6" key="1">
    <citation type="submission" date="2018-06" db="EMBL/GenBank/DDBJ databases">
        <title>Extensive metabolic versatility and redundancy in microbially diverse, dynamic hydrothermal sediments.</title>
        <authorList>
            <person name="Dombrowski N."/>
            <person name="Teske A."/>
            <person name="Baker B.J."/>
        </authorList>
    </citation>
    <scope>NUCLEOTIDE SEQUENCE [LARGE SCALE GENOMIC DNA]</scope>
    <source>
        <strain evidence="5">B34_G17</strain>
    </source>
</reference>
<dbReference type="AlphaFoldDB" id="A0A497EU77"/>
<dbReference type="Gene3D" id="3.80.30.30">
    <property type="match status" value="1"/>
</dbReference>
<dbReference type="CDD" id="cd01335">
    <property type="entry name" value="Radical_SAM"/>
    <property type="match status" value="1"/>
</dbReference>
<name>A0A497EU77_9CREN</name>
<dbReference type="PANTHER" id="PTHR43432">
    <property type="entry name" value="SLR0285 PROTEIN"/>
    <property type="match status" value="1"/>
</dbReference>
<proteinExistence type="predicted"/>
<accession>A0A497EU77</accession>
<dbReference type="SFLD" id="SFLDG01084">
    <property type="entry name" value="Uncharacterised_Radical_SAM_Su"/>
    <property type="match status" value="1"/>
</dbReference>
<comment type="caution">
    <text evidence="5">The sequence shown here is derived from an EMBL/GenBank/DDBJ whole genome shotgun (WGS) entry which is preliminary data.</text>
</comment>
<gene>
    <name evidence="5" type="ORF">DRJ33_07020</name>
</gene>
<organism evidence="5 6">
    <name type="scientific">Thermoproteota archaeon</name>
    <dbReference type="NCBI Taxonomy" id="2056631"/>
    <lineage>
        <taxon>Archaea</taxon>
        <taxon>Thermoproteota</taxon>
    </lineage>
</organism>
<keyword evidence="2" id="KW-0408">Iron</keyword>
<evidence type="ECO:0000256" key="3">
    <source>
        <dbReference type="ARBA" id="ARBA00023014"/>
    </source>
</evidence>
<dbReference type="InterPro" id="IPR058240">
    <property type="entry name" value="rSAM_sf"/>
</dbReference>
<dbReference type="PANTHER" id="PTHR43432:SF3">
    <property type="entry name" value="SLR0285 PROTEIN"/>
    <property type="match status" value="1"/>
</dbReference>
<keyword evidence="3" id="KW-0411">Iron-sulfur</keyword>
<dbReference type="GO" id="GO:0051536">
    <property type="term" value="F:iron-sulfur cluster binding"/>
    <property type="evidence" value="ECO:0007669"/>
    <property type="project" value="UniProtKB-KW"/>
</dbReference>
<evidence type="ECO:0000256" key="1">
    <source>
        <dbReference type="ARBA" id="ARBA00022723"/>
    </source>
</evidence>